<feature type="DNA-binding region" description="HMG box" evidence="16">
    <location>
        <begin position="155"/>
        <end position="219"/>
    </location>
</feature>
<evidence type="ECO:0000256" key="6">
    <source>
        <dbReference type="ARBA" id="ARBA00023125"/>
    </source>
</evidence>
<keyword evidence="11" id="KW-1135">Mitochondrion nucleoid</keyword>
<dbReference type="Gene3D" id="1.10.30.10">
    <property type="entry name" value="High mobility group box domain"/>
    <property type="match status" value="2"/>
</dbReference>
<dbReference type="GO" id="GO:0042645">
    <property type="term" value="C:mitochondrial nucleoid"/>
    <property type="evidence" value="ECO:0007669"/>
    <property type="project" value="UniProtKB-SubCell"/>
</dbReference>
<dbReference type="Proteomes" id="UP000081671">
    <property type="component" value="Unplaced"/>
</dbReference>
<dbReference type="InterPro" id="IPR050342">
    <property type="entry name" value="HMGB"/>
</dbReference>
<comment type="function">
    <text evidence="13">Binds to the mitochondrial light strand promoter and functions in mitochondrial transcription regulation. Component of the mitochondrial transcription initiation complex, composed at least of TFB2M, TFAM and POLRMT that is required for basal transcription of mitochondrial DNA. In this complex, TFAM recruits POLRMT to a specific promoter whereas TFB2M induces structural changes in POLRMT to enable promoter opening and trapping of the DNA non-template strand. Required for accurate and efficient promoter recognition by the mitochondrial RNA polymerase. Promotes transcription initiation from the HSP1 and the light strand promoter by binding immediately upstream of transcriptional start sites. Is able to unwind DNA. Bends the mitochondrial light strand promoter DNA into a U-turn shape via its HMG boxes. Required for maintenance of normal levels of mitochondrial DNA. May play a role in organizing and compacting mitochondrial DNA.</text>
</comment>
<keyword evidence="10 16" id="KW-0539">Nucleus</keyword>
<dbReference type="InterPro" id="IPR009071">
    <property type="entry name" value="HMG_box_dom"/>
</dbReference>
<dbReference type="Pfam" id="PF00505">
    <property type="entry name" value="HMG_box"/>
    <property type="match status" value="1"/>
</dbReference>
<dbReference type="PANTHER" id="PTHR48112">
    <property type="entry name" value="HIGH MOBILITY GROUP PROTEIN DSP1"/>
    <property type="match status" value="1"/>
</dbReference>
<dbReference type="GO" id="GO:0005634">
    <property type="term" value="C:nucleus"/>
    <property type="evidence" value="ECO:0007669"/>
    <property type="project" value="UniProtKB-UniRule"/>
</dbReference>
<dbReference type="InParanoid" id="A0A1S3F7L8"/>
<dbReference type="AlphaFoldDB" id="A0A1S3F7L8"/>
<evidence type="ECO:0000313" key="19">
    <source>
        <dbReference type="RefSeq" id="XP_012872546.1"/>
    </source>
</evidence>
<evidence type="ECO:0000256" key="4">
    <source>
        <dbReference type="ARBA" id="ARBA00022946"/>
    </source>
</evidence>
<keyword evidence="8" id="KW-0010">Activator</keyword>
<dbReference type="GO" id="GO:0003677">
    <property type="term" value="F:DNA binding"/>
    <property type="evidence" value="ECO:0007669"/>
    <property type="project" value="UniProtKB-UniRule"/>
</dbReference>
<evidence type="ECO:0000256" key="16">
    <source>
        <dbReference type="PROSITE-ProRule" id="PRU00267"/>
    </source>
</evidence>
<dbReference type="SUPFAM" id="SSF47095">
    <property type="entry name" value="HMG-box"/>
    <property type="match status" value="2"/>
</dbReference>
<keyword evidence="4" id="KW-0809">Transit peptide</keyword>
<keyword evidence="18" id="KW-1185">Reference proteome</keyword>
<evidence type="ECO:0000259" key="17">
    <source>
        <dbReference type="PROSITE" id="PS50118"/>
    </source>
</evidence>
<evidence type="ECO:0000256" key="13">
    <source>
        <dbReference type="ARBA" id="ARBA00045216"/>
    </source>
</evidence>
<dbReference type="CTD" id="7019"/>
<evidence type="ECO:0000256" key="11">
    <source>
        <dbReference type="ARBA" id="ARBA00023271"/>
    </source>
</evidence>
<gene>
    <name evidence="19" type="primary">Tfam</name>
</gene>
<evidence type="ECO:0000256" key="10">
    <source>
        <dbReference type="ARBA" id="ARBA00023242"/>
    </source>
</evidence>
<dbReference type="STRING" id="10020.ENSDORP00000013173"/>
<feature type="DNA-binding region" description="HMG box" evidence="16">
    <location>
        <begin position="50"/>
        <end position="118"/>
    </location>
</feature>
<dbReference type="FunFam" id="1.10.30.10:FF:000045">
    <property type="entry name" value="Transcription factor A, mitochondrial"/>
    <property type="match status" value="1"/>
</dbReference>
<accession>A0A1S3F7L8</accession>
<evidence type="ECO:0000256" key="3">
    <source>
        <dbReference type="ARBA" id="ARBA00022737"/>
    </source>
</evidence>
<evidence type="ECO:0000256" key="9">
    <source>
        <dbReference type="ARBA" id="ARBA00023163"/>
    </source>
</evidence>
<keyword evidence="3" id="KW-0677">Repeat</keyword>
<sequence>MSLLRGVWGALRVLGRSGAELCTGCGSRLCSPFSFVYFPKWFSSTLSSYPKKPMTSYLRFSKEQLPVFRAQNPDVKNKELIRQIAEVWRGLPESKKKIYEDAYKADWKIYKEEINRIQEQLTPSQLLSLEKEIIQRRLKRKALIKKRELTSLGKPKKTRSAYNIFIAEKFPETTESSSKEKLKILNEKWKNMPAFQKQVYYQLSKDDKIRYENEMKSWEERMIEVGRSDLIRQNKKLQPKAATEKLNRKED</sequence>
<evidence type="ECO:0000256" key="15">
    <source>
        <dbReference type="ARBA" id="ARBA00059007"/>
    </source>
</evidence>
<evidence type="ECO:0000256" key="8">
    <source>
        <dbReference type="ARBA" id="ARBA00023159"/>
    </source>
</evidence>
<keyword evidence="6 16" id="KW-0238">DNA-binding</keyword>
<dbReference type="OrthoDB" id="5550281at2759"/>
<dbReference type="SMART" id="SM00398">
    <property type="entry name" value="HMG"/>
    <property type="match status" value="2"/>
</dbReference>
<feature type="domain" description="HMG box" evidence="17">
    <location>
        <begin position="155"/>
        <end position="219"/>
    </location>
</feature>
<dbReference type="FunFam" id="1.10.30.10:FF:000043">
    <property type="entry name" value="Transcription factor A, mitochondrial"/>
    <property type="match status" value="1"/>
</dbReference>
<evidence type="ECO:0000256" key="14">
    <source>
        <dbReference type="ARBA" id="ARBA00046467"/>
    </source>
</evidence>
<dbReference type="RefSeq" id="XP_012872546.1">
    <property type="nucleotide sequence ID" value="XM_013017092.1"/>
</dbReference>
<keyword evidence="7" id="KW-0496">Mitochondrion</keyword>
<evidence type="ECO:0000256" key="1">
    <source>
        <dbReference type="ARBA" id="ARBA00004436"/>
    </source>
</evidence>
<name>A0A1S3F7L8_DIPOR</name>
<comment type="function">
    <text evidence="15">May also function as a transcriptional activator or may have a structural role in the compaction of nuclear DNA during spermatogenesis.</text>
</comment>
<comment type="subcellular location">
    <subcellularLocation>
        <location evidence="1">Mitochondrion matrix</location>
        <location evidence="1">Mitochondrion nucleoid</location>
    </subcellularLocation>
</comment>
<dbReference type="GO" id="GO:0006357">
    <property type="term" value="P:regulation of transcription by RNA polymerase II"/>
    <property type="evidence" value="ECO:0007669"/>
    <property type="project" value="TreeGrafter"/>
</dbReference>
<feature type="domain" description="HMG box" evidence="17">
    <location>
        <begin position="50"/>
        <end position="118"/>
    </location>
</feature>
<evidence type="ECO:0000256" key="12">
    <source>
        <dbReference type="ARBA" id="ARBA00040582"/>
    </source>
</evidence>
<evidence type="ECO:0000256" key="2">
    <source>
        <dbReference type="ARBA" id="ARBA00022553"/>
    </source>
</evidence>
<proteinExistence type="predicted"/>
<dbReference type="PANTHER" id="PTHR48112:SF36">
    <property type="entry name" value="TRANSCRIPTION FACTOR A, MITOCHONDRIAL"/>
    <property type="match status" value="1"/>
</dbReference>
<dbReference type="PROSITE" id="PS50118">
    <property type="entry name" value="HMG_BOX_2"/>
    <property type="match status" value="2"/>
</dbReference>
<comment type="subunit">
    <text evidence="14">Monomer; binds DNA as a monomer. Homodimer. Component of the mitochondrial transcription initiation complex, composed at least of TFB2M, TFAM and POLRMT. In this complex TFAM recruits POLRMT to the promoter whereas TFB2M induces structural changes in POLRMT to enable promoter opening and trapping of the DNA non-template strand. Upon metabolic stress, forms a complex composed of FOXO3, SIRT3, TFAM and POLRMT. Interacts with TFB1M and TFB2M. Interacts with CLPX; this enhances DNA-binding.</text>
</comment>
<dbReference type="KEGG" id="dord:105986273"/>
<dbReference type="Pfam" id="PF09011">
    <property type="entry name" value="HMG_box_2"/>
    <property type="match status" value="1"/>
</dbReference>
<keyword evidence="9" id="KW-0804">Transcription</keyword>
<evidence type="ECO:0000256" key="7">
    <source>
        <dbReference type="ARBA" id="ARBA00023128"/>
    </source>
</evidence>
<evidence type="ECO:0000313" key="18">
    <source>
        <dbReference type="Proteomes" id="UP000081671"/>
    </source>
</evidence>
<organism evidence="18 19">
    <name type="scientific">Dipodomys ordii</name>
    <name type="common">Ord's kangaroo rat</name>
    <dbReference type="NCBI Taxonomy" id="10020"/>
    <lineage>
        <taxon>Eukaryota</taxon>
        <taxon>Metazoa</taxon>
        <taxon>Chordata</taxon>
        <taxon>Craniata</taxon>
        <taxon>Vertebrata</taxon>
        <taxon>Euteleostomi</taxon>
        <taxon>Mammalia</taxon>
        <taxon>Eutheria</taxon>
        <taxon>Euarchontoglires</taxon>
        <taxon>Glires</taxon>
        <taxon>Rodentia</taxon>
        <taxon>Castorimorpha</taxon>
        <taxon>Heteromyidae</taxon>
        <taxon>Dipodomyinae</taxon>
        <taxon>Dipodomys</taxon>
    </lineage>
</organism>
<dbReference type="InterPro" id="IPR036910">
    <property type="entry name" value="HMG_box_dom_sf"/>
</dbReference>
<dbReference type="GeneID" id="105986273"/>
<dbReference type="FunCoup" id="A0A1S3F7L8">
    <property type="interactions" value="3441"/>
</dbReference>
<keyword evidence="2" id="KW-0597">Phosphoprotein</keyword>
<keyword evidence="5" id="KW-0805">Transcription regulation</keyword>
<protein>
    <recommendedName>
        <fullName evidence="12">Transcription factor A, mitochondrial</fullName>
    </recommendedName>
</protein>
<reference evidence="19" key="1">
    <citation type="submission" date="2025-08" db="UniProtKB">
        <authorList>
            <consortium name="RefSeq"/>
        </authorList>
    </citation>
    <scope>IDENTIFICATION</scope>
    <source>
        <tissue evidence="19">Kidney</tissue>
    </source>
</reference>
<evidence type="ECO:0000256" key="5">
    <source>
        <dbReference type="ARBA" id="ARBA00023015"/>
    </source>
</evidence>